<organism evidence="1 2">
    <name type="scientific">Stackebrandtia albiflava</name>
    <dbReference type="NCBI Taxonomy" id="406432"/>
    <lineage>
        <taxon>Bacteria</taxon>
        <taxon>Bacillati</taxon>
        <taxon>Actinomycetota</taxon>
        <taxon>Actinomycetes</taxon>
        <taxon>Glycomycetales</taxon>
        <taxon>Glycomycetaceae</taxon>
        <taxon>Stackebrandtia</taxon>
    </lineage>
</organism>
<dbReference type="RefSeq" id="WP_147143964.1">
    <property type="nucleotide sequence ID" value="NZ_BAABIJ010000006.1"/>
</dbReference>
<comment type="caution">
    <text evidence="1">The sequence shown here is derived from an EMBL/GenBank/DDBJ whole genome shotgun (WGS) entry which is preliminary data.</text>
</comment>
<dbReference type="OrthoDB" id="3784113at2"/>
<name>A0A562UQ79_9ACTN</name>
<dbReference type="EMBL" id="VLLL01000010">
    <property type="protein sequence ID" value="TWJ07768.1"/>
    <property type="molecule type" value="Genomic_DNA"/>
</dbReference>
<accession>A0A562UQ79</accession>
<proteinExistence type="predicted"/>
<dbReference type="Proteomes" id="UP000321617">
    <property type="component" value="Unassembled WGS sequence"/>
</dbReference>
<protein>
    <submittedName>
        <fullName evidence="1">Uncharacterized protein</fullName>
    </submittedName>
</protein>
<reference evidence="1 2" key="1">
    <citation type="journal article" date="2013" name="Stand. Genomic Sci.">
        <title>Genomic Encyclopedia of Type Strains, Phase I: The one thousand microbial genomes (KMG-I) project.</title>
        <authorList>
            <person name="Kyrpides N.C."/>
            <person name="Woyke T."/>
            <person name="Eisen J.A."/>
            <person name="Garrity G."/>
            <person name="Lilburn T.G."/>
            <person name="Beck B.J."/>
            <person name="Whitman W.B."/>
            <person name="Hugenholtz P."/>
            <person name="Klenk H.P."/>
        </authorList>
    </citation>
    <scope>NUCLEOTIDE SEQUENCE [LARGE SCALE GENOMIC DNA]</scope>
    <source>
        <strain evidence="1 2">DSM 45044</strain>
    </source>
</reference>
<evidence type="ECO:0000313" key="1">
    <source>
        <dbReference type="EMBL" id="TWJ07768.1"/>
    </source>
</evidence>
<gene>
    <name evidence="1" type="ORF">LX16_4930</name>
</gene>
<dbReference type="AlphaFoldDB" id="A0A562UQ79"/>
<keyword evidence="2" id="KW-1185">Reference proteome</keyword>
<sequence>MDRARLSELLVGDHEAYSMAVAALEAGAAFDIWHGGMSPKHLLAILERRERTVRRSRQPTIALPEAISALREYSGAEVFLGFIDDRIRGGYYFQVVLDETSSRVICCAGVKPSDPAARAHGQRSDLDE</sequence>
<evidence type="ECO:0000313" key="2">
    <source>
        <dbReference type="Proteomes" id="UP000321617"/>
    </source>
</evidence>